<name>A0ABW9Z5Q1_9FLAO</name>
<reference evidence="5" key="1">
    <citation type="submission" date="2020-01" db="EMBL/GenBank/DDBJ databases">
        <title>Sphingomonas sp. strain CSW-10.</title>
        <authorList>
            <person name="Chen W.-M."/>
        </authorList>
    </citation>
    <scope>NUCLEOTIDE SEQUENCE [LARGE SCALE GENOMIC DNA]</scope>
    <source>
        <strain evidence="5">NST-5</strain>
    </source>
</reference>
<keyword evidence="1" id="KW-0285">Flavoprotein</keyword>
<proteinExistence type="predicted"/>
<dbReference type="InterPro" id="IPR051796">
    <property type="entry name" value="ISF_SsuE-like"/>
</dbReference>
<keyword evidence="5" id="KW-1185">Reference proteome</keyword>
<dbReference type="RefSeq" id="WP_166536000.1">
    <property type="nucleotide sequence ID" value="NZ_JAABLM010000003.1"/>
</dbReference>
<evidence type="ECO:0000256" key="1">
    <source>
        <dbReference type="ARBA" id="ARBA00022630"/>
    </source>
</evidence>
<evidence type="ECO:0000259" key="3">
    <source>
        <dbReference type="Pfam" id="PF03358"/>
    </source>
</evidence>
<dbReference type="PANTHER" id="PTHR43278">
    <property type="entry name" value="NAD(P)H-DEPENDENT FMN-CONTAINING OXIDOREDUCTASE YWQN-RELATED"/>
    <property type="match status" value="1"/>
</dbReference>
<dbReference type="InterPro" id="IPR005025">
    <property type="entry name" value="FMN_Rdtase-like_dom"/>
</dbReference>
<feature type="domain" description="NADPH-dependent FMN reductase-like" evidence="3">
    <location>
        <begin position="1"/>
        <end position="146"/>
    </location>
</feature>
<comment type="caution">
    <text evidence="4">The sequence shown here is derived from an EMBL/GenBank/DDBJ whole genome shotgun (WGS) entry which is preliminary data.</text>
</comment>
<dbReference type="InterPro" id="IPR029039">
    <property type="entry name" value="Flavoprotein-like_sf"/>
</dbReference>
<sequence>MKAIILLATLKKEGLSNTEVLCEFLVEFLQKNNIDSEIVKLVNHNILPGTFTNMGQNDDWPKIFDKIKTSEIIIFASPIWWNHHSSELQKVIERLDEVHDEILAGKKSVLEGKVGGVVVTGDSDGAQSIIANVANFFSAIGIALPPMSTLTVIDELQAKSNQPTREELWKKYQKDYTETAQKMAINLKKFAKQKSSQ</sequence>
<dbReference type="EMBL" id="JAABLM010000003">
    <property type="protein sequence ID" value="NBL64172.1"/>
    <property type="molecule type" value="Genomic_DNA"/>
</dbReference>
<dbReference type="PANTHER" id="PTHR43278:SF4">
    <property type="entry name" value="NAD(P)H-DEPENDENT FMN-CONTAINING OXIDOREDUCTASE YWQN-RELATED"/>
    <property type="match status" value="1"/>
</dbReference>
<evidence type="ECO:0000313" key="5">
    <source>
        <dbReference type="Proteomes" id="UP000798602"/>
    </source>
</evidence>
<gene>
    <name evidence="4" type="ORF">GV828_03035</name>
</gene>
<dbReference type="SUPFAM" id="SSF52218">
    <property type="entry name" value="Flavoproteins"/>
    <property type="match status" value="1"/>
</dbReference>
<evidence type="ECO:0000313" key="4">
    <source>
        <dbReference type="EMBL" id="NBL64172.1"/>
    </source>
</evidence>
<keyword evidence="2" id="KW-0288">FMN</keyword>
<protein>
    <submittedName>
        <fullName evidence="4">Flavodoxin family protein</fullName>
    </submittedName>
</protein>
<dbReference type="Proteomes" id="UP000798602">
    <property type="component" value="Unassembled WGS sequence"/>
</dbReference>
<dbReference type="Gene3D" id="3.40.50.360">
    <property type="match status" value="1"/>
</dbReference>
<accession>A0ABW9Z5Q1</accession>
<dbReference type="Pfam" id="PF03358">
    <property type="entry name" value="FMN_red"/>
    <property type="match status" value="1"/>
</dbReference>
<organism evidence="4 5">
    <name type="scientific">Flavobacterium ichthyis</name>
    <dbReference type="NCBI Taxonomy" id="2698827"/>
    <lineage>
        <taxon>Bacteria</taxon>
        <taxon>Pseudomonadati</taxon>
        <taxon>Bacteroidota</taxon>
        <taxon>Flavobacteriia</taxon>
        <taxon>Flavobacteriales</taxon>
        <taxon>Flavobacteriaceae</taxon>
        <taxon>Flavobacterium</taxon>
    </lineage>
</organism>
<evidence type="ECO:0000256" key="2">
    <source>
        <dbReference type="ARBA" id="ARBA00022643"/>
    </source>
</evidence>